<dbReference type="InterPro" id="IPR021102">
    <property type="entry name" value="PNGase_A"/>
</dbReference>
<name>A0A9P7Z6G1_9HELO</name>
<keyword evidence="4" id="KW-1185">Reference proteome</keyword>
<dbReference type="OrthoDB" id="1612078at2759"/>
<dbReference type="Proteomes" id="UP000887226">
    <property type="component" value="Unassembled WGS sequence"/>
</dbReference>
<reference evidence="3" key="1">
    <citation type="journal article" date="2021" name="IMA Fungus">
        <title>Genomic characterization of three marine fungi, including Emericellopsis atlantica sp. nov. with signatures of a generalist lifestyle and marine biomass degradation.</title>
        <authorList>
            <person name="Hagestad O.C."/>
            <person name="Hou L."/>
            <person name="Andersen J.H."/>
            <person name="Hansen E.H."/>
            <person name="Altermark B."/>
            <person name="Li C."/>
            <person name="Kuhnert E."/>
            <person name="Cox R.J."/>
            <person name="Crous P.W."/>
            <person name="Spatafora J.W."/>
            <person name="Lail K."/>
            <person name="Amirebrahimi M."/>
            <person name="Lipzen A."/>
            <person name="Pangilinan J."/>
            <person name="Andreopoulos W."/>
            <person name="Hayes R.D."/>
            <person name="Ng V."/>
            <person name="Grigoriev I.V."/>
            <person name="Jackson S.A."/>
            <person name="Sutton T.D.S."/>
            <person name="Dobson A.D.W."/>
            <person name="Rama T."/>
        </authorList>
    </citation>
    <scope>NUCLEOTIDE SEQUENCE</scope>
    <source>
        <strain evidence="3">TRa3180A</strain>
    </source>
</reference>
<evidence type="ECO:0000313" key="4">
    <source>
        <dbReference type="Proteomes" id="UP000887226"/>
    </source>
</evidence>
<feature type="chain" id="PRO_5040245794" evidence="1">
    <location>
        <begin position="20"/>
        <end position="654"/>
    </location>
</feature>
<evidence type="ECO:0000259" key="2">
    <source>
        <dbReference type="Pfam" id="PF12222"/>
    </source>
</evidence>
<keyword evidence="1" id="KW-0732">Signal</keyword>
<dbReference type="InterPro" id="IPR056948">
    <property type="entry name" value="PNGaseA_N"/>
</dbReference>
<dbReference type="AlphaFoldDB" id="A0A9P7Z6G1"/>
<comment type="caution">
    <text evidence="3">The sequence shown here is derived from an EMBL/GenBank/DDBJ whole genome shotgun (WGS) entry which is preliminary data.</text>
</comment>
<proteinExistence type="predicted"/>
<sequence length="654" mass="70445">MSSKLVACTFGFLWALGHGLPQVATSLTFNEPKFDLVKNAVSSTTTSAISSATPLLQNFAVYPPVTTPADDDCTVLLMDYHFAYSYGAPYVGTYTPPNCKFNRVSMNFTVTSSGRQFDRLALMYFNDTEVWRTSTAEPTTNGIVWTYVKDMTEYMYFWNSSQKLIFDLGNIVSSTYTGIFNTTLTATFFTAQETADSADLILPVSARQGNNNKGSVYMIPSANATNTFTIPRNVNRAVFAVSANGQSTEEFWWANVLQSDVESFQAVDGTLYGFSPFREVQVFIDGDLAGVQWPFPVIFTGGVVPGLWRPIAGIDTFDLREHEIDITPWLGVLCNGEEHTFEIKVAGVLDDGEGSGVLTETVGASWYVTGKLFLWLDSNSKSITTGAKPLALLPAPTIKTSQKLTTDSTGANETLEYTIDVTRDMSVSSLIKSQAGVGLQTWTQALSATNYGKYTQYGAVQQNNQTTHGKDVSTGRTPYASTYTYPLYALSTYLVQPDGTDFTLDAQLIQGNDLVITGSSVFPNGLQPFSNISSASSLVSGLSGTSLSTTLEGTAHYLSGPGGSSGYGSTSQVMKFYGLSATNNAIDTELYYRSVAAVNTTVVSDVEKLAGKETSFTFNGALPKTQGVFGISSSKEATGRGLGSVKEDLISSGH</sequence>
<protein>
    <submittedName>
        <fullName evidence="3">Peptide N-acetyl-beta-D-glucosaminyl asparaginase amidase A-domain-containing protein</fullName>
    </submittedName>
</protein>
<feature type="signal peptide" evidence="1">
    <location>
        <begin position="1"/>
        <end position="19"/>
    </location>
</feature>
<dbReference type="EMBL" id="MU253810">
    <property type="protein sequence ID" value="KAG9246279.1"/>
    <property type="molecule type" value="Genomic_DNA"/>
</dbReference>
<feature type="domain" description="Peptide N-acetyl-beta-D-glucosaminyl asparaginase amidase A N-terminal" evidence="2">
    <location>
        <begin position="66"/>
        <end position="385"/>
    </location>
</feature>
<dbReference type="PANTHER" id="PTHR31104">
    <property type="entry name" value="PEPTIDE-N4-(N-ACETYL-BETA-GLUCOSAMINYL)ASPARAGINE AMIDASE A PROTEIN"/>
    <property type="match status" value="1"/>
</dbReference>
<gene>
    <name evidence="3" type="ORF">BJ878DRAFT_296918</name>
</gene>
<evidence type="ECO:0000313" key="3">
    <source>
        <dbReference type="EMBL" id="KAG9246279.1"/>
    </source>
</evidence>
<accession>A0A9P7Z6G1</accession>
<organism evidence="3 4">
    <name type="scientific">Calycina marina</name>
    <dbReference type="NCBI Taxonomy" id="1763456"/>
    <lineage>
        <taxon>Eukaryota</taxon>
        <taxon>Fungi</taxon>
        <taxon>Dikarya</taxon>
        <taxon>Ascomycota</taxon>
        <taxon>Pezizomycotina</taxon>
        <taxon>Leotiomycetes</taxon>
        <taxon>Helotiales</taxon>
        <taxon>Pezizellaceae</taxon>
        <taxon>Calycina</taxon>
    </lineage>
</organism>
<evidence type="ECO:0000256" key="1">
    <source>
        <dbReference type="SAM" id="SignalP"/>
    </source>
</evidence>
<dbReference type="Pfam" id="PF25156">
    <property type="entry name" value="PNGase_A_C"/>
    <property type="match status" value="1"/>
</dbReference>
<dbReference type="Pfam" id="PF12222">
    <property type="entry name" value="PNGaseA"/>
    <property type="match status" value="1"/>
</dbReference>